<dbReference type="Proteomes" id="UP001152798">
    <property type="component" value="Chromosome 4"/>
</dbReference>
<dbReference type="InterPro" id="IPR018485">
    <property type="entry name" value="FGGY_C"/>
</dbReference>
<dbReference type="InterPro" id="IPR043129">
    <property type="entry name" value="ATPase_NBD"/>
</dbReference>
<evidence type="ECO:0000259" key="5">
    <source>
        <dbReference type="Pfam" id="PF00370"/>
    </source>
</evidence>
<evidence type="ECO:0000313" key="7">
    <source>
        <dbReference type="EMBL" id="CAH1399702.1"/>
    </source>
</evidence>
<dbReference type="GO" id="GO:0004856">
    <property type="term" value="F:D-xylulokinase activity"/>
    <property type="evidence" value="ECO:0007669"/>
    <property type="project" value="UniProtKB-UniRule"/>
</dbReference>
<accession>A0A9P0MR71</accession>
<evidence type="ECO:0000256" key="4">
    <source>
        <dbReference type="RuleBase" id="RU367058"/>
    </source>
</evidence>
<evidence type="ECO:0000313" key="8">
    <source>
        <dbReference type="Proteomes" id="UP001152798"/>
    </source>
</evidence>
<feature type="domain" description="Carbohydrate kinase FGGY C-terminal" evidence="6">
    <location>
        <begin position="287"/>
        <end position="469"/>
    </location>
</feature>
<keyword evidence="3 4" id="KW-0418">Kinase</keyword>
<evidence type="ECO:0000256" key="2">
    <source>
        <dbReference type="ARBA" id="ARBA00022679"/>
    </source>
</evidence>
<comment type="similarity">
    <text evidence="1 4">Belongs to the FGGY kinase family.</text>
</comment>
<dbReference type="PANTHER" id="PTHR10196:SF57">
    <property type="entry name" value="XYLULOSE KINASE"/>
    <property type="match status" value="1"/>
</dbReference>
<dbReference type="PANTHER" id="PTHR10196">
    <property type="entry name" value="SUGAR KINASE"/>
    <property type="match status" value="1"/>
</dbReference>
<dbReference type="EMBL" id="OV725080">
    <property type="protein sequence ID" value="CAH1399702.1"/>
    <property type="molecule type" value="Genomic_DNA"/>
</dbReference>
<keyword evidence="4" id="KW-0859">Xylose metabolism</keyword>
<protein>
    <recommendedName>
        <fullName evidence="4">Xylulose kinase</fullName>
        <ecNumber evidence="4">2.7.1.17</ecNumber>
    </recommendedName>
</protein>
<gene>
    <name evidence="7" type="ORF">NEZAVI_LOCUS9101</name>
</gene>
<keyword evidence="2 4" id="KW-0808">Transferase</keyword>
<evidence type="ECO:0000259" key="6">
    <source>
        <dbReference type="Pfam" id="PF02782"/>
    </source>
</evidence>
<sequence length="519" mass="57060">MFLGFDFSTQQLKSIVVDEKRDVKYEAHVSFDHDLPEFRTHKGVVRSEKKVVTAPVLMWVKAVDMILERLRVCGADFSKVIAISGTAQQHGTVYWAAGAEEQLKGLDDAQFLHSQLASCFTITSSPIWQDSSTTAQCRALEEAVGGPEELAKITGSKAFERYSAAQIMKIFETKSTAYKNTERISLISSFACSLFLGKYAPIDYSDGSGMNLLDITEKKWSDKCLNACAPDLAQKLGDPVPSNTILGKISNYYVERFGFSEECSVVAFTGDNQSTIVGLGLKENDIAVSLGTSDTLIMWTSSPSPIDGGHILLSPVPSHEYIVLICFKNGSVTRERIRDSYASGSWEIFDKLLNSSPRGNLGYFGLYYDHDEITVPLVGEFRFDSYNNIMDKFPASEIEVRSLLEGQFIAKRSMLEEYGLDLGKNTRIIATGGASINIGILQVLSDVFNAPVYTIEECNSGVLGAAFRAQEALGGGGDHLVTDGSMTLVATPFKNAGEVISYNFIYFFLILPNKSIHYL</sequence>
<dbReference type="SUPFAM" id="SSF53067">
    <property type="entry name" value="Actin-like ATPase domain"/>
    <property type="match status" value="2"/>
</dbReference>
<keyword evidence="4" id="KW-0119">Carbohydrate metabolism</keyword>
<dbReference type="CDD" id="cd07776">
    <property type="entry name" value="ASKHA_NBD_FGGY_SpXK-like"/>
    <property type="match status" value="1"/>
</dbReference>
<dbReference type="GO" id="GO:0042732">
    <property type="term" value="P:D-xylose metabolic process"/>
    <property type="evidence" value="ECO:0007669"/>
    <property type="project" value="UniProtKB-UniRule"/>
</dbReference>
<dbReference type="InterPro" id="IPR000577">
    <property type="entry name" value="Carb_kinase_FGGY"/>
</dbReference>
<organism evidence="7 8">
    <name type="scientific">Nezara viridula</name>
    <name type="common">Southern green stink bug</name>
    <name type="synonym">Cimex viridulus</name>
    <dbReference type="NCBI Taxonomy" id="85310"/>
    <lineage>
        <taxon>Eukaryota</taxon>
        <taxon>Metazoa</taxon>
        <taxon>Ecdysozoa</taxon>
        <taxon>Arthropoda</taxon>
        <taxon>Hexapoda</taxon>
        <taxon>Insecta</taxon>
        <taxon>Pterygota</taxon>
        <taxon>Neoptera</taxon>
        <taxon>Paraneoptera</taxon>
        <taxon>Hemiptera</taxon>
        <taxon>Heteroptera</taxon>
        <taxon>Panheteroptera</taxon>
        <taxon>Pentatomomorpha</taxon>
        <taxon>Pentatomoidea</taxon>
        <taxon>Pentatomidae</taxon>
        <taxon>Pentatominae</taxon>
        <taxon>Nezara</taxon>
    </lineage>
</organism>
<comment type="catalytic activity">
    <reaction evidence="4">
        <text>D-xylulose + ATP = D-xylulose 5-phosphate + ADP + H(+)</text>
        <dbReference type="Rhea" id="RHEA:10964"/>
        <dbReference type="ChEBI" id="CHEBI:15378"/>
        <dbReference type="ChEBI" id="CHEBI:17140"/>
        <dbReference type="ChEBI" id="CHEBI:30616"/>
        <dbReference type="ChEBI" id="CHEBI:57737"/>
        <dbReference type="ChEBI" id="CHEBI:456216"/>
        <dbReference type="EC" id="2.7.1.17"/>
    </reaction>
</comment>
<dbReference type="GO" id="GO:0005997">
    <property type="term" value="P:xylulose metabolic process"/>
    <property type="evidence" value="ECO:0007669"/>
    <property type="project" value="UniProtKB-UniRule"/>
</dbReference>
<evidence type="ECO:0000256" key="1">
    <source>
        <dbReference type="ARBA" id="ARBA00009156"/>
    </source>
</evidence>
<dbReference type="InterPro" id="IPR018484">
    <property type="entry name" value="FGGY_N"/>
</dbReference>
<dbReference type="InterPro" id="IPR042024">
    <property type="entry name" value="D-XK_euk"/>
</dbReference>
<dbReference type="Gene3D" id="3.30.420.40">
    <property type="match status" value="2"/>
</dbReference>
<dbReference type="Pfam" id="PF00370">
    <property type="entry name" value="FGGY_N"/>
    <property type="match status" value="1"/>
</dbReference>
<proteinExistence type="inferred from homology"/>
<keyword evidence="8" id="KW-1185">Reference proteome</keyword>
<dbReference type="OrthoDB" id="1728974at2759"/>
<dbReference type="EC" id="2.7.1.17" evidence="4"/>
<feature type="domain" description="Carbohydrate kinase FGGY N-terminal" evidence="5">
    <location>
        <begin position="127"/>
        <end position="278"/>
    </location>
</feature>
<evidence type="ECO:0000256" key="3">
    <source>
        <dbReference type="ARBA" id="ARBA00022777"/>
    </source>
</evidence>
<keyword evidence="4" id="KW-0547">Nucleotide-binding</keyword>
<keyword evidence="4" id="KW-0067">ATP-binding</keyword>
<comment type="function">
    <text evidence="4">Phosphorylates D-xylulose to produce D-xylulose 5-phosphate, a molecule that may play an important role in the regulation of glucose metabolism and lipogenesis.</text>
</comment>
<name>A0A9P0MR71_NEZVI</name>
<reference evidence="7" key="1">
    <citation type="submission" date="2022-01" db="EMBL/GenBank/DDBJ databases">
        <authorList>
            <person name="King R."/>
        </authorList>
    </citation>
    <scope>NUCLEOTIDE SEQUENCE</scope>
</reference>
<dbReference type="AlphaFoldDB" id="A0A9P0MR71"/>
<dbReference type="Pfam" id="PF02782">
    <property type="entry name" value="FGGY_C"/>
    <property type="match status" value="1"/>
</dbReference>
<dbReference type="PIRSF" id="PIRSF000538">
    <property type="entry name" value="GlpK"/>
    <property type="match status" value="1"/>
</dbReference>
<dbReference type="FunFam" id="3.30.420.40:FF:000118">
    <property type="entry name" value="Xylulose kinase 2"/>
    <property type="match status" value="1"/>
</dbReference>
<dbReference type="GO" id="GO:0005524">
    <property type="term" value="F:ATP binding"/>
    <property type="evidence" value="ECO:0007669"/>
    <property type="project" value="UniProtKB-KW"/>
</dbReference>
<dbReference type="GO" id="GO:0005829">
    <property type="term" value="C:cytosol"/>
    <property type="evidence" value="ECO:0007669"/>
    <property type="project" value="TreeGrafter"/>
</dbReference>